<dbReference type="STRING" id="1494590.ATN84_19675"/>
<dbReference type="SUPFAM" id="SSF54427">
    <property type="entry name" value="NTF2-like"/>
    <property type="match status" value="1"/>
</dbReference>
<dbReference type="InterPro" id="IPR032710">
    <property type="entry name" value="NTF2-like_dom_sf"/>
</dbReference>
<dbReference type="AlphaFoldDB" id="A0A135HQJ7"/>
<dbReference type="Proteomes" id="UP000070107">
    <property type="component" value="Unassembled WGS sequence"/>
</dbReference>
<evidence type="ECO:0000313" key="3">
    <source>
        <dbReference type="Proteomes" id="UP000070107"/>
    </source>
</evidence>
<dbReference type="EMBL" id="LNTU01000038">
    <property type="protein sequence ID" value="KXF75478.1"/>
    <property type="molecule type" value="Genomic_DNA"/>
</dbReference>
<feature type="domain" description="SnoaL-like" evidence="1">
    <location>
        <begin position="10"/>
        <end position="129"/>
    </location>
</feature>
<proteinExistence type="predicted"/>
<name>A0A135HQJ7_9HYPH</name>
<keyword evidence="2" id="KW-0413">Isomerase</keyword>
<comment type="caution">
    <text evidence="2">The sequence shown here is derived from an EMBL/GenBank/DDBJ whole genome shotgun (WGS) entry which is preliminary data.</text>
</comment>
<evidence type="ECO:0000259" key="1">
    <source>
        <dbReference type="Pfam" id="PF13474"/>
    </source>
</evidence>
<evidence type="ECO:0000313" key="2">
    <source>
        <dbReference type="EMBL" id="KXF75478.1"/>
    </source>
</evidence>
<sequence length="143" mass="15751">MVLASEKHEVEGVIAAWSNAISNKDAEGVRRHLTNDIVQFTLAPPLEFRGDDAEDLEAWFSTWRGPIGGEARNVEIAVGDQAAFSTGLIHMSGTKTDGENVDLWFRQTLGLKKVQGSWKIAHVHTSVPFYMDGSFRAAIDLKP</sequence>
<gene>
    <name evidence="2" type="ORF">ATN84_19675</name>
</gene>
<dbReference type="InterPro" id="IPR037401">
    <property type="entry name" value="SnoaL-like"/>
</dbReference>
<organism evidence="2 3">
    <name type="scientific">Paramesorhizobium deserti</name>
    <dbReference type="NCBI Taxonomy" id="1494590"/>
    <lineage>
        <taxon>Bacteria</taxon>
        <taxon>Pseudomonadati</taxon>
        <taxon>Pseudomonadota</taxon>
        <taxon>Alphaproteobacteria</taxon>
        <taxon>Hyphomicrobiales</taxon>
        <taxon>Phyllobacteriaceae</taxon>
        <taxon>Paramesorhizobium</taxon>
    </lineage>
</organism>
<protein>
    <submittedName>
        <fullName evidence="2">Ketosteroid isomerase</fullName>
    </submittedName>
</protein>
<dbReference type="RefSeq" id="WP_068884682.1">
    <property type="nucleotide sequence ID" value="NZ_LNTU01000038.1"/>
</dbReference>
<dbReference type="GO" id="GO:0016853">
    <property type="term" value="F:isomerase activity"/>
    <property type="evidence" value="ECO:0007669"/>
    <property type="project" value="UniProtKB-KW"/>
</dbReference>
<dbReference type="OrthoDB" id="9812295at2"/>
<dbReference type="Gene3D" id="3.10.450.50">
    <property type="match status" value="1"/>
</dbReference>
<keyword evidence="3" id="KW-1185">Reference proteome</keyword>
<reference evidence="2 3" key="1">
    <citation type="submission" date="2015-11" db="EMBL/GenBank/DDBJ databases">
        <title>Draft genome sequence of Paramesorhizobium deserti A-3-E, a strain highly resistant to diverse beta-lactam antibiotics.</title>
        <authorList>
            <person name="Lv R."/>
            <person name="Yang X."/>
            <person name="Fang N."/>
            <person name="Guo J."/>
            <person name="Luo X."/>
            <person name="Peng F."/>
            <person name="Yang R."/>
            <person name="Cui Y."/>
            <person name="Fang C."/>
            <person name="Song Y."/>
        </authorList>
    </citation>
    <scope>NUCLEOTIDE SEQUENCE [LARGE SCALE GENOMIC DNA]</scope>
    <source>
        <strain evidence="2 3">A-3-E</strain>
    </source>
</reference>
<dbReference type="Pfam" id="PF13474">
    <property type="entry name" value="SnoaL_3"/>
    <property type="match status" value="1"/>
</dbReference>
<accession>A0A135HQJ7</accession>